<reference evidence="1" key="1">
    <citation type="journal article" date="2022" name="Int. J. Mol. Sci.">
        <title>Draft Genome of Tanacetum Coccineum: Genomic Comparison of Closely Related Tanacetum-Family Plants.</title>
        <authorList>
            <person name="Yamashiro T."/>
            <person name="Shiraishi A."/>
            <person name="Nakayama K."/>
            <person name="Satake H."/>
        </authorList>
    </citation>
    <scope>NUCLEOTIDE SEQUENCE</scope>
</reference>
<keyword evidence="2" id="KW-1185">Reference proteome</keyword>
<accession>A0ABQ5AKW8</accession>
<reference evidence="1" key="2">
    <citation type="submission" date="2022-01" db="EMBL/GenBank/DDBJ databases">
        <authorList>
            <person name="Yamashiro T."/>
            <person name="Shiraishi A."/>
            <person name="Satake H."/>
            <person name="Nakayama K."/>
        </authorList>
    </citation>
    <scope>NUCLEOTIDE SEQUENCE</scope>
</reference>
<evidence type="ECO:0000313" key="1">
    <source>
        <dbReference type="EMBL" id="GJT02993.1"/>
    </source>
</evidence>
<dbReference type="Proteomes" id="UP001151760">
    <property type="component" value="Unassembled WGS sequence"/>
</dbReference>
<protein>
    <submittedName>
        <fullName evidence="1">Uncharacterized protein</fullName>
    </submittedName>
</protein>
<gene>
    <name evidence="1" type="ORF">Tco_0824162</name>
</gene>
<proteinExistence type="predicted"/>
<sequence length="95" mass="10991">MFMDKKYPLSVSLIERMLDHQLEICHGTVGNELTTAVQLIAFLKKQISDSKRPKVHDCVFCTNRAILRDWVLVNHRTTNGVQLTMSHRQERVDSP</sequence>
<evidence type="ECO:0000313" key="2">
    <source>
        <dbReference type="Proteomes" id="UP001151760"/>
    </source>
</evidence>
<organism evidence="1 2">
    <name type="scientific">Tanacetum coccineum</name>
    <dbReference type="NCBI Taxonomy" id="301880"/>
    <lineage>
        <taxon>Eukaryota</taxon>
        <taxon>Viridiplantae</taxon>
        <taxon>Streptophyta</taxon>
        <taxon>Embryophyta</taxon>
        <taxon>Tracheophyta</taxon>
        <taxon>Spermatophyta</taxon>
        <taxon>Magnoliopsida</taxon>
        <taxon>eudicotyledons</taxon>
        <taxon>Gunneridae</taxon>
        <taxon>Pentapetalae</taxon>
        <taxon>asterids</taxon>
        <taxon>campanulids</taxon>
        <taxon>Asterales</taxon>
        <taxon>Asteraceae</taxon>
        <taxon>Asteroideae</taxon>
        <taxon>Anthemideae</taxon>
        <taxon>Anthemidinae</taxon>
        <taxon>Tanacetum</taxon>
    </lineage>
</organism>
<dbReference type="EMBL" id="BQNB010012389">
    <property type="protein sequence ID" value="GJT02993.1"/>
    <property type="molecule type" value="Genomic_DNA"/>
</dbReference>
<name>A0ABQ5AKW8_9ASTR</name>
<comment type="caution">
    <text evidence="1">The sequence shown here is derived from an EMBL/GenBank/DDBJ whole genome shotgun (WGS) entry which is preliminary data.</text>
</comment>